<accession>A0A2M6WE70</accession>
<reference evidence="3" key="1">
    <citation type="submission" date="2017-09" db="EMBL/GenBank/DDBJ databases">
        <title>Depth-based differentiation of microbial function through sediment-hosted aquifers and enrichment of novel symbionts in the deep terrestrial subsurface.</title>
        <authorList>
            <person name="Probst A.J."/>
            <person name="Ladd B."/>
            <person name="Jarett J.K."/>
            <person name="Geller-Mcgrath D.E."/>
            <person name="Sieber C.M.K."/>
            <person name="Emerson J.B."/>
            <person name="Anantharaman K."/>
            <person name="Thomas B.C."/>
            <person name="Malmstrom R."/>
            <person name="Stieglmeier M."/>
            <person name="Klingl A."/>
            <person name="Woyke T."/>
            <person name="Ryan C.M."/>
            <person name="Banfield J.F."/>
        </authorList>
    </citation>
    <scope>NUCLEOTIDE SEQUENCE [LARGE SCALE GENOMIC DNA]</scope>
</reference>
<sequence length="134" mass="14026">MHSDIKHGSVNFGEQRKTAAPLGRPSDAVAPRPALDDPTGDAELIRDTRRTLQQRERQAPAVAHEGHVMARAGGAAGAEPGAPRTRGRRAGGLLGGVLRAERRRAGNLAGGRSRSDEEQGNGDAGAQSGEQFPH</sequence>
<protein>
    <submittedName>
        <fullName evidence="2">Uncharacterized protein</fullName>
    </submittedName>
</protein>
<comment type="caution">
    <text evidence="2">The sequence shown here is derived from an EMBL/GenBank/DDBJ whole genome shotgun (WGS) entry which is preliminary data.</text>
</comment>
<dbReference type="AlphaFoldDB" id="A0A2M6WE70"/>
<evidence type="ECO:0000256" key="1">
    <source>
        <dbReference type="SAM" id="MobiDB-lite"/>
    </source>
</evidence>
<dbReference type="EMBL" id="PFBJ01000011">
    <property type="protein sequence ID" value="PIT91100.1"/>
    <property type="molecule type" value="Genomic_DNA"/>
</dbReference>
<name>A0A2M6WE70_9BACT</name>
<organism evidence="2 3">
    <name type="scientific">Candidatus Kaiserbacteria bacterium CG10_big_fil_rev_8_21_14_0_10_49_17</name>
    <dbReference type="NCBI Taxonomy" id="1974609"/>
    <lineage>
        <taxon>Bacteria</taxon>
        <taxon>Candidatus Kaiseribacteriota</taxon>
    </lineage>
</organism>
<gene>
    <name evidence="2" type="ORF">COU17_02310</name>
</gene>
<feature type="compositionally biased region" description="Low complexity" evidence="1">
    <location>
        <begin position="70"/>
        <end position="84"/>
    </location>
</feature>
<feature type="compositionally biased region" description="Basic and acidic residues" evidence="1">
    <location>
        <begin position="43"/>
        <end position="68"/>
    </location>
</feature>
<dbReference type="Proteomes" id="UP000228809">
    <property type="component" value="Unassembled WGS sequence"/>
</dbReference>
<proteinExistence type="predicted"/>
<evidence type="ECO:0000313" key="2">
    <source>
        <dbReference type="EMBL" id="PIT91100.1"/>
    </source>
</evidence>
<evidence type="ECO:0000313" key="3">
    <source>
        <dbReference type="Proteomes" id="UP000228809"/>
    </source>
</evidence>
<feature type="region of interest" description="Disordered" evidence="1">
    <location>
        <begin position="1"/>
        <end position="134"/>
    </location>
</feature>